<keyword evidence="3 6" id="KW-0378">Hydrolase</keyword>
<dbReference type="CDD" id="cd00487">
    <property type="entry name" value="Pep_deformylase"/>
    <property type="match status" value="1"/>
</dbReference>
<dbReference type="EC" id="3.5.1.88" evidence="6"/>
<dbReference type="PANTHER" id="PTHR10458:SF22">
    <property type="entry name" value="PEPTIDE DEFORMYLASE"/>
    <property type="match status" value="1"/>
</dbReference>
<feature type="active site" evidence="6">
    <location>
        <position position="136"/>
    </location>
</feature>
<evidence type="ECO:0000313" key="8">
    <source>
        <dbReference type="Proteomes" id="UP000183085"/>
    </source>
</evidence>
<evidence type="ECO:0000256" key="2">
    <source>
        <dbReference type="ARBA" id="ARBA00022723"/>
    </source>
</evidence>
<keyword evidence="2 6" id="KW-0479">Metal-binding</keyword>
<dbReference type="PANTHER" id="PTHR10458">
    <property type="entry name" value="PEPTIDE DEFORMYLASE"/>
    <property type="match status" value="1"/>
</dbReference>
<feature type="binding site" evidence="6">
    <location>
        <position position="135"/>
    </location>
    <ligand>
        <name>Fe cation</name>
        <dbReference type="ChEBI" id="CHEBI:24875"/>
    </ligand>
</feature>
<comment type="similarity">
    <text evidence="1 6">Belongs to the polypeptide deformylase family.</text>
</comment>
<dbReference type="InterPro" id="IPR036821">
    <property type="entry name" value="Peptide_deformylase_sf"/>
</dbReference>
<dbReference type="Gene3D" id="3.90.45.10">
    <property type="entry name" value="Peptide deformylase"/>
    <property type="match status" value="1"/>
</dbReference>
<dbReference type="InterPro" id="IPR023635">
    <property type="entry name" value="Peptide_deformylase"/>
</dbReference>
<evidence type="ECO:0000256" key="4">
    <source>
        <dbReference type="ARBA" id="ARBA00022917"/>
    </source>
</evidence>
<keyword evidence="5 6" id="KW-0408">Iron</keyword>
<dbReference type="PRINTS" id="PR01576">
    <property type="entry name" value="PDEFORMYLASE"/>
</dbReference>
<dbReference type="NCBIfam" id="TIGR00079">
    <property type="entry name" value="pept_deformyl"/>
    <property type="match status" value="1"/>
</dbReference>
<evidence type="ECO:0000256" key="6">
    <source>
        <dbReference type="HAMAP-Rule" id="MF_00163"/>
    </source>
</evidence>
<feature type="binding site" evidence="6">
    <location>
        <position position="139"/>
    </location>
    <ligand>
        <name>Fe cation</name>
        <dbReference type="ChEBI" id="CHEBI:24875"/>
    </ligand>
</feature>
<evidence type="ECO:0000313" key="7">
    <source>
        <dbReference type="EMBL" id="OIP41524.1"/>
    </source>
</evidence>
<feature type="binding site" evidence="6">
    <location>
        <position position="93"/>
    </location>
    <ligand>
        <name>Fe cation</name>
        <dbReference type="ChEBI" id="CHEBI:24875"/>
    </ligand>
</feature>
<evidence type="ECO:0000256" key="1">
    <source>
        <dbReference type="ARBA" id="ARBA00010759"/>
    </source>
</evidence>
<dbReference type="GO" id="GO:0042586">
    <property type="term" value="F:peptide deformylase activity"/>
    <property type="evidence" value="ECO:0007669"/>
    <property type="project" value="UniProtKB-UniRule"/>
</dbReference>
<dbReference type="SUPFAM" id="SSF56420">
    <property type="entry name" value="Peptide deformylase"/>
    <property type="match status" value="1"/>
</dbReference>
<dbReference type="FunFam" id="3.90.45.10:FF:000005">
    <property type="entry name" value="Peptide deformylase"/>
    <property type="match status" value="1"/>
</dbReference>
<keyword evidence="4 6" id="KW-0648">Protein biosynthesis</keyword>
<organism evidence="7 8">
    <name type="scientific">Candidatus Desantisbacteria bacterium CG2_30_40_21</name>
    <dbReference type="NCBI Taxonomy" id="1817895"/>
    <lineage>
        <taxon>Bacteria</taxon>
        <taxon>Candidatus Desantisiibacteriota</taxon>
    </lineage>
</organism>
<name>A0A1J5DZE6_9BACT</name>
<dbReference type="Proteomes" id="UP000183085">
    <property type="component" value="Unassembled WGS sequence"/>
</dbReference>
<dbReference type="PIRSF" id="PIRSF004749">
    <property type="entry name" value="Pep_def"/>
    <property type="match status" value="1"/>
</dbReference>
<dbReference type="STRING" id="1817895.AUJ95_03135"/>
<dbReference type="Pfam" id="PF01327">
    <property type="entry name" value="Pep_deformylase"/>
    <property type="match status" value="1"/>
</dbReference>
<dbReference type="EMBL" id="MNYI01000077">
    <property type="protein sequence ID" value="OIP41524.1"/>
    <property type="molecule type" value="Genomic_DNA"/>
</dbReference>
<accession>A0A1J5DZE6</accession>
<comment type="function">
    <text evidence="6">Removes the formyl group from the N-terminal Met of newly synthesized proteins. Requires at least a dipeptide for an efficient rate of reaction. N-terminal L-methionine is a prerequisite for activity but the enzyme has broad specificity at other positions.</text>
</comment>
<comment type="caution">
    <text evidence="7">The sequence shown here is derived from an EMBL/GenBank/DDBJ whole genome shotgun (WGS) entry which is preliminary data.</text>
</comment>
<evidence type="ECO:0000256" key="5">
    <source>
        <dbReference type="ARBA" id="ARBA00023004"/>
    </source>
</evidence>
<dbReference type="AlphaFoldDB" id="A0A1J5DZE6"/>
<dbReference type="GO" id="GO:0046872">
    <property type="term" value="F:metal ion binding"/>
    <property type="evidence" value="ECO:0007669"/>
    <property type="project" value="UniProtKB-KW"/>
</dbReference>
<evidence type="ECO:0000256" key="3">
    <source>
        <dbReference type="ARBA" id="ARBA00022801"/>
    </source>
</evidence>
<protein>
    <recommendedName>
        <fullName evidence="6">Peptide deformylase</fullName>
        <shortName evidence="6">PDF</shortName>
        <ecNumber evidence="6">3.5.1.88</ecNumber>
    </recommendedName>
    <alternativeName>
        <fullName evidence="6">Polypeptide deformylase</fullName>
    </alternativeName>
</protein>
<dbReference type="GO" id="GO:0006412">
    <property type="term" value="P:translation"/>
    <property type="evidence" value="ECO:0007669"/>
    <property type="project" value="UniProtKB-UniRule"/>
</dbReference>
<gene>
    <name evidence="6" type="primary">def</name>
    <name evidence="7" type="ORF">AUJ95_03135</name>
</gene>
<reference evidence="7 8" key="1">
    <citation type="journal article" date="2016" name="Environ. Microbiol.">
        <title>Genomic resolution of a cold subsurface aquifer community provides metabolic insights for novel microbes adapted to high CO concentrations.</title>
        <authorList>
            <person name="Probst A.J."/>
            <person name="Castelle C.J."/>
            <person name="Singh A."/>
            <person name="Brown C.T."/>
            <person name="Anantharaman K."/>
            <person name="Sharon I."/>
            <person name="Hug L.A."/>
            <person name="Burstein D."/>
            <person name="Emerson J.B."/>
            <person name="Thomas B.C."/>
            <person name="Banfield J.F."/>
        </authorList>
    </citation>
    <scope>NUCLEOTIDE SEQUENCE [LARGE SCALE GENOMIC DNA]</scope>
    <source>
        <strain evidence="7">CG2_30_40_21</strain>
    </source>
</reference>
<sequence>MSILPIKLYGSPILKKKAKSLTKIDENDKNLIVDMIDTMYTNSGIGLAAPQVGISKRIIIIDVSDTKELIETMVIINPEIIKAKHEKMMEEGCLSIPGTKGDVKRSETIKIAGIDINGTEFEMEANGLIARAIQHEIDHLNGILFIDRLSEQEQKAISGRLKYISSLARDNIDYYMQK</sequence>
<proteinExistence type="inferred from homology"/>
<comment type="catalytic activity">
    <reaction evidence="6">
        <text>N-terminal N-formyl-L-methionyl-[peptide] + H2O = N-terminal L-methionyl-[peptide] + formate</text>
        <dbReference type="Rhea" id="RHEA:24420"/>
        <dbReference type="Rhea" id="RHEA-COMP:10639"/>
        <dbReference type="Rhea" id="RHEA-COMP:10640"/>
        <dbReference type="ChEBI" id="CHEBI:15377"/>
        <dbReference type="ChEBI" id="CHEBI:15740"/>
        <dbReference type="ChEBI" id="CHEBI:49298"/>
        <dbReference type="ChEBI" id="CHEBI:64731"/>
        <dbReference type="EC" id="3.5.1.88"/>
    </reaction>
</comment>
<dbReference type="HAMAP" id="MF_00163">
    <property type="entry name" value="Pep_deformylase"/>
    <property type="match status" value="1"/>
</dbReference>
<dbReference type="NCBIfam" id="NF001159">
    <property type="entry name" value="PRK00150.1-3"/>
    <property type="match status" value="1"/>
</dbReference>
<comment type="cofactor">
    <cofactor evidence="6">
        <name>Fe(2+)</name>
        <dbReference type="ChEBI" id="CHEBI:29033"/>
    </cofactor>
    <text evidence="6">Binds 1 Fe(2+) ion.</text>
</comment>